<gene>
    <name evidence="2" type="ORF">C0J50_9065</name>
</gene>
<reference evidence="2" key="1">
    <citation type="submission" date="2018-07" db="EMBL/GenBank/DDBJ databases">
        <title>Comparative genomics of catfishes provides insights into carnivory and benthic adaptation.</title>
        <authorList>
            <person name="Zhang Y."/>
            <person name="Wang D."/>
            <person name="Peng Z."/>
            <person name="Zheng S."/>
            <person name="Shao F."/>
            <person name="Tao W."/>
        </authorList>
    </citation>
    <scope>NUCLEOTIDE SEQUENCE</scope>
    <source>
        <strain evidence="2">Chongqing</strain>
    </source>
</reference>
<protein>
    <submittedName>
        <fullName evidence="2">SAP domain-containing ribonucleoprotein</fullName>
    </submittedName>
</protein>
<comment type="caution">
    <text evidence="2">The sequence shown here is derived from an EMBL/GenBank/DDBJ whole genome shotgun (WGS) entry which is preliminary data.</text>
</comment>
<dbReference type="GO" id="GO:0005634">
    <property type="term" value="C:nucleus"/>
    <property type="evidence" value="ECO:0007669"/>
    <property type="project" value="TreeGrafter"/>
</dbReference>
<evidence type="ECO:0000256" key="1">
    <source>
        <dbReference type="ARBA" id="ARBA00022553"/>
    </source>
</evidence>
<proteinExistence type="predicted"/>
<accession>A0AAD5ADI3</accession>
<dbReference type="EMBL" id="MU558692">
    <property type="protein sequence ID" value="KAI5614478.1"/>
    <property type="molecule type" value="Genomic_DNA"/>
</dbReference>
<evidence type="ECO:0000313" key="3">
    <source>
        <dbReference type="Proteomes" id="UP001205998"/>
    </source>
</evidence>
<dbReference type="GO" id="GO:0016973">
    <property type="term" value="P:poly(A)+ mRNA export from nucleus"/>
    <property type="evidence" value="ECO:0007669"/>
    <property type="project" value="TreeGrafter"/>
</dbReference>
<dbReference type="GO" id="GO:1990904">
    <property type="term" value="C:ribonucleoprotein complex"/>
    <property type="evidence" value="ECO:0007669"/>
    <property type="project" value="UniProtKB-KW"/>
</dbReference>
<dbReference type="InterPro" id="IPR052240">
    <property type="entry name" value="SAP_domain_ribonucleoprotein"/>
</dbReference>
<dbReference type="AlphaFoldDB" id="A0AAD5ADI3"/>
<dbReference type="PANTHER" id="PTHR46551:SF1">
    <property type="entry name" value="SAP DOMAIN-CONTAINING RIBONUCLEOPROTEIN"/>
    <property type="match status" value="1"/>
</dbReference>
<keyword evidence="3" id="KW-1185">Reference proteome</keyword>
<dbReference type="Proteomes" id="UP001205998">
    <property type="component" value="Unassembled WGS sequence"/>
</dbReference>
<organism evidence="2 3">
    <name type="scientific">Silurus asotus</name>
    <name type="common">Amur catfish</name>
    <name type="synonym">Parasilurus asotus</name>
    <dbReference type="NCBI Taxonomy" id="30991"/>
    <lineage>
        <taxon>Eukaryota</taxon>
        <taxon>Metazoa</taxon>
        <taxon>Chordata</taxon>
        <taxon>Craniata</taxon>
        <taxon>Vertebrata</taxon>
        <taxon>Euteleostomi</taxon>
        <taxon>Actinopterygii</taxon>
        <taxon>Neopterygii</taxon>
        <taxon>Teleostei</taxon>
        <taxon>Ostariophysi</taxon>
        <taxon>Siluriformes</taxon>
        <taxon>Siluridae</taxon>
        <taxon>Silurus</taxon>
    </lineage>
</organism>
<keyword evidence="1" id="KW-0597">Phosphoprotein</keyword>
<sequence>MLPLEHALMPHTRKPVYIEKMRKREERFGMSVSPVYKKFPEEQKLKKRKERFGTVTSAASFGAYYLEVYIEKMRKRAERFGMIVSPVYKKVNRLVLVL</sequence>
<name>A0AAD5ADI3_SILAS</name>
<keyword evidence="2" id="KW-0687">Ribonucleoprotein</keyword>
<evidence type="ECO:0000313" key="2">
    <source>
        <dbReference type="EMBL" id="KAI5614478.1"/>
    </source>
</evidence>
<dbReference type="PANTHER" id="PTHR46551">
    <property type="entry name" value="SAP DOMAIN-CONTAINING RIBONUCLEOPROTEIN"/>
    <property type="match status" value="1"/>
</dbReference>